<keyword evidence="3" id="KW-1185">Reference proteome</keyword>
<feature type="compositionally biased region" description="Low complexity" evidence="1">
    <location>
        <begin position="121"/>
        <end position="132"/>
    </location>
</feature>
<feature type="region of interest" description="Disordered" evidence="1">
    <location>
        <begin position="111"/>
        <end position="148"/>
    </location>
</feature>
<organism evidence="2 3">
    <name type="scientific">Agrocybe pediades</name>
    <dbReference type="NCBI Taxonomy" id="84607"/>
    <lineage>
        <taxon>Eukaryota</taxon>
        <taxon>Fungi</taxon>
        <taxon>Dikarya</taxon>
        <taxon>Basidiomycota</taxon>
        <taxon>Agaricomycotina</taxon>
        <taxon>Agaricomycetes</taxon>
        <taxon>Agaricomycetidae</taxon>
        <taxon>Agaricales</taxon>
        <taxon>Agaricineae</taxon>
        <taxon>Strophariaceae</taxon>
        <taxon>Agrocybe</taxon>
    </lineage>
</organism>
<protein>
    <submittedName>
        <fullName evidence="2">Uncharacterized protein</fullName>
    </submittedName>
</protein>
<proteinExistence type="predicted"/>
<accession>A0A8H4VJ41</accession>
<evidence type="ECO:0000256" key="1">
    <source>
        <dbReference type="SAM" id="MobiDB-lite"/>
    </source>
</evidence>
<gene>
    <name evidence="2" type="ORF">D9613_011932</name>
</gene>
<dbReference type="Proteomes" id="UP000521872">
    <property type="component" value="Unassembled WGS sequence"/>
</dbReference>
<feature type="compositionally biased region" description="Polar residues" evidence="1">
    <location>
        <begin position="111"/>
        <end position="120"/>
    </location>
</feature>
<evidence type="ECO:0000313" key="2">
    <source>
        <dbReference type="EMBL" id="KAF4609794.1"/>
    </source>
</evidence>
<name>A0A8H4VJ41_9AGAR</name>
<reference evidence="2 3" key="1">
    <citation type="submission" date="2019-12" db="EMBL/GenBank/DDBJ databases">
        <authorList>
            <person name="Floudas D."/>
            <person name="Bentzer J."/>
            <person name="Ahren D."/>
            <person name="Johansson T."/>
            <person name="Persson P."/>
            <person name="Tunlid A."/>
        </authorList>
    </citation>
    <scope>NUCLEOTIDE SEQUENCE [LARGE SCALE GENOMIC DNA]</scope>
    <source>
        <strain evidence="2 3">CBS 102.39</strain>
    </source>
</reference>
<evidence type="ECO:0000313" key="3">
    <source>
        <dbReference type="Proteomes" id="UP000521872"/>
    </source>
</evidence>
<comment type="caution">
    <text evidence="2">The sequence shown here is derived from an EMBL/GenBank/DDBJ whole genome shotgun (WGS) entry which is preliminary data.</text>
</comment>
<dbReference type="EMBL" id="JAACJL010000060">
    <property type="protein sequence ID" value="KAF4609794.1"/>
    <property type="molecule type" value="Genomic_DNA"/>
</dbReference>
<sequence>MWRRRIFEEIGMHESLDLNDGVAPTTGTLTTKGSSCLAIERFFSPRALGTTTLLSAGDEQDSYGHSRGTRPKKYLLPPCIAQHISAKTGHLLTKQLLAHENVFEITSSASLMNSDDTNTTPPAAGPSSSAAKGKGRANSLISVSSDEEGISEDFPFAVLPQLGLSFNARDRVPVDEVRMERDDLFRSGS</sequence>
<dbReference type="AlphaFoldDB" id="A0A8H4VJ41"/>